<evidence type="ECO:0000256" key="4">
    <source>
        <dbReference type="ARBA" id="ARBA00022837"/>
    </source>
</evidence>
<dbReference type="AlphaFoldDB" id="A0A142B8K5"/>
<dbReference type="InterPro" id="IPR024607">
    <property type="entry name" value="Sulfatase_CS"/>
</dbReference>
<feature type="signal peptide" evidence="6">
    <location>
        <begin position="1"/>
        <end position="24"/>
    </location>
</feature>
<feature type="region of interest" description="Disordered" evidence="5">
    <location>
        <begin position="300"/>
        <end position="323"/>
    </location>
</feature>
<protein>
    <submittedName>
        <fullName evidence="8">Sulfatase</fullName>
    </submittedName>
</protein>
<sequence length="499" mass="55600">MTLPSLKKVALGLTFSALACNASAGPVPAQRAAELQQQPNIVIIFTDDMGWGDVGYHGFDDIKTPNIDKLAANGAHFPQAYVSESVCGPSRSGMLTGVYQQRMGIYGNSSENHIPHDQPLAMEIVKDQGYATAVIGKWHLGDPTGKPNERGADFFYGFLGGSHDYFRSQTVDTGKLLLAPIYRNDEVVPPIQEQNGYLTEMFTDEAVGFIERSVKKDKSFFLYLAHLAVHHPWQVPESYVERLKDLPVKEGIAGEERRHFAGMVLALDDSIGQVMDTLKEQGVYDNTLIVFMSDNGTPAGQGFAQPRRKKRNETTMSSPGPFNGFKGTNYEGGIRVPFAMQWPGVIPAGLKYEPMVSALDIVPTIASLFEGTNTGIFPFDGTNLLPYLLGEKPADAIPHETLYWRRNEEYAIRDGDWKLTFNRSHGPQTIRLFNMAKDPGEWDDLVSREPGKAQELKDKFDAWEAGLPVNRLSHRPTNRNFDYDKGHRVNVKEFNRNTP</sequence>
<proteinExistence type="inferred from homology"/>
<feature type="chain" id="PRO_5007492830" evidence="6">
    <location>
        <begin position="25"/>
        <end position="499"/>
    </location>
</feature>
<dbReference type="PROSITE" id="PS00149">
    <property type="entry name" value="SULFATASE_2"/>
    <property type="match status" value="1"/>
</dbReference>
<dbReference type="InterPro" id="IPR000917">
    <property type="entry name" value="Sulfatase_N"/>
</dbReference>
<evidence type="ECO:0000256" key="2">
    <source>
        <dbReference type="ARBA" id="ARBA00022723"/>
    </source>
</evidence>
<dbReference type="Gene3D" id="3.30.1120.10">
    <property type="match status" value="1"/>
</dbReference>
<comment type="similarity">
    <text evidence="1">Belongs to the sulfatase family.</text>
</comment>
<evidence type="ECO:0000256" key="5">
    <source>
        <dbReference type="SAM" id="MobiDB-lite"/>
    </source>
</evidence>
<evidence type="ECO:0000313" key="9">
    <source>
        <dbReference type="Proteomes" id="UP000071065"/>
    </source>
</evidence>
<evidence type="ECO:0000256" key="6">
    <source>
        <dbReference type="SAM" id="SignalP"/>
    </source>
</evidence>
<evidence type="ECO:0000259" key="7">
    <source>
        <dbReference type="Pfam" id="PF00884"/>
    </source>
</evidence>
<feature type="domain" description="Sulfatase N-terminal" evidence="7">
    <location>
        <begin position="39"/>
        <end position="369"/>
    </location>
</feature>
<dbReference type="PATRIC" id="fig|570277.3.peg.940"/>
<dbReference type="PROSITE" id="PS00523">
    <property type="entry name" value="SULFATASE_1"/>
    <property type="match status" value="1"/>
</dbReference>
<dbReference type="InterPro" id="IPR050738">
    <property type="entry name" value="Sulfatase"/>
</dbReference>
<reference evidence="8 9" key="1">
    <citation type="journal article" date="2016" name="Front. Microbiol.">
        <title>Genomic Insight into the Host-Endosymbiont Relationship of Endozoicomonas montiporae CL-33(T) with its Coral Host.</title>
        <authorList>
            <person name="Ding J.-Y."/>
            <person name="Shiu J.-H."/>
            <person name="Chen W.-M."/>
            <person name="Chiang Y.-R."/>
            <person name="Tang S.-L."/>
        </authorList>
    </citation>
    <scope>NUCLEOTIDE SEQUENCE [LARGE SCALE GENOMIC DNA]</scope>
    <source>
        <strain evidence="8 9">CL-33</strain>
    </source>
</reference>
<dbReference type="Gene3D" id="3.40.720.10">
    <property type="entry name" value="Alkaline Phosphatase, subunit A"/>
    <property type="match status" value="1"/>
</dbReference>
<dbReference type="STRING" id="570277.EZMO1_0863"/>
<dbReference type="KEGG" id="emp:EZMO1_0863"/>
<dbReference type="Pfam" id="PF00884">
    <property type="entry name" value="Sulfatase"/>
    <property type="match status" value="1"/>
</dbReference>
<name>A0A142B8K5_9GAMM</name>
<evidence type="ECO:0000256" key="3">
    <source>
        <dbReference type="ARBA" id="ARBA00022801"/>
    </source>
</evidence>
<organism evidence="8 9">
    <name type="scientific">Endozoicomonas montiporae CL-33</name>
    <dbReference type="NCBI Taxonomy" id="570277"/>
    <lineage>
        <taxon>Bacteria</taxon>
        <taxon>Pseudomonadati</taxon>
        <taxon>Pseudomonadota</taxon>
        <taxon>Gammaproteobacteria</taxon>
        <taxon>Oceanospirillales</taxon>
        <taxon>Endozoicomonadaceae</taxon>
        <taxon>Endozoicomonas</taxon>
    </lineage>
</organism>
<keyword evidence="6" id="KW-0732">Signal</keyword>
<evidence type="ECO:0000256" key="1">
    <source>
        <dbReference type="ARBA" id="ARBA00008779"/>
    </source>
</evidence>
<dbReference type="GO" id="GO:0046872">
    <property type="term" value="F:metal ion binding"/>
    <property type="evidence" value="ECO:0007669"/>
    <property type="project" value="UniProtKB-KW"/>
</dbReference>
<evidence type="ECO:0000313" key="8">
    <source>
        <dbReference type="EMBL" id="AMO55081.1"/>
    </source>
</evidence>
<keyword evidence="4" id="KW-0106">Calcium</keyword>
<gene>
    <name evidence="8" type="ORF">EZMO1_0863</name>
</gene>
<dbReference type="PANTHER" id="PTHR42693">
    <property type="entry name" value="ARYLSULFATASE FAMILY MEMBER"/>
    <property type="match status" value="1"/>
</dbReference>
<dbReference type="SUPFAM" id="SSF53649">
    <property type="entry name" value="Alkaline phosphatase-like"/>
    <property type="match status" value="1"/>
</dbReference>
<keyword evidence="2" id="KW-0479">Metal-binding</keyword>
<keyword evidence="3" id="KW-0378">Hydrolase</keyword>
<dbReference type="PANTHER" id="PTHR42693:SF53">
    <property type="entry name" value="ENDO-4-O-SULFATASE"/>
    <property type="match status" value="1"/>
</dbReference>
<dbReference type="GO" id="GO:0004065">
    <property type="term" value="F:arylsulfatase activity"/>
    <property type="evidence" value="ECO:0007669"/>
    <property type="project" value="TreeGrafter"/>
</dbReference>
<dbReference type="EMBL" id="CP013251">
    <property type="protein sequence ID" value="AMO55081.1"/>
    <property type="molecule type" value="Genomic_DNA"/>
</dbReference>
<dbReference type="PROSITE" id="PS51257">
    <property type="entry name" value="PROKAR_LIPOPROTEIN"/>
    <property type="match status" value="1"/>
</dbReference>
<accession>A0A142B8K5</accession>
<dbReference type="Proteomes" id="UP000071065">
    <property type="component" value="Chromosome"/>
</dbReference>
<dbReference type="InterPro" id="IPR017850">
    <property type="entry name" value="Alkaline_phosphatase_core_sf"/>
</dbReference>